<dbReference type="NCBIfam" id="TIGR03696">
    <property type="entry name" value="Rhs_assc_core"/>
    <property type="match status" value="1"/>
</dbReference>
<dbReference type="Gene3D" id="2.180.10.10">
    <property type="entry name" value="RHS repeat-associated core"/>
    <property type="match status" value="1"/>
</dbReference>
<gene>
    <name evidence="3" type="ORF">N0B16_05630</name>
</gene>
<dbReference type="InterPro" id="IPR022385">
    <property type="entry name" value="Rhs_assc_core"/>
</dbReference>
<dbReference type="PANTHER" id="PTHR32305">
    <property type="match status" value="1"/>
</dbReference>
<dbReference type="PANTHER" id="PTHR32305:SF15">
    <property type="entry name" value="PROTEIN RHSA-RELATED"/>
    <property type="match status" value="1"/>
</dbReference>
<evidence type="ECO:0000313" key="3">
    <source>
        <dbReference type="EMBL" id="MCU7613911.1"/>
    </source>
</evidence>
<feature type="chain" id="PRO_5047529875" evidence="1">
    <location>
        <begin position="20"/>
        <end position="1150"/>
    </location>
</feature>
<organism evidence="3 4">
    <name type="scientific">Chryseobacterium gilvum</name>
    <dbReference type="NCBI Taxonomy" id="2976534"/>
    <lineage>
        <taxon>Bacteria</taxon>
        <taxon>Pseudomonadati</taxon>
        <taxon>Bacteroidota</taxon>
        <taxon>Flavobacteriia</taxon>
        <taxon>Flavobacteriales</taxon>
        <taxon>Weeksellaceae</taxon>
        <taxon>Chryseobacterium group</taxon>
        <taxon>Chryseobacterium</taxon>
    </lineage>
</organism>
<dbReference type="Proteomes" id="UP001208114">
    <property type="component" value="Unassembled WGS sequence"/>
</dbReference>
<dbReference type="InterPro" id="IPR050708">
    <property type="entry name" value="T6SS_VgrG/RHS"/>
</dbReference>
<comment type="caution">
    <text evidence="3">The sequence shown here is derived from an EMBL/GenBank/DDBJ whole genome shotgun (WGS) entry which is preliminary data.</text>
</comment>
<reference evidence="4" key="1">
    <citation type="submission" date="2023-07" db="EMBL/GenBank/DDBJ databases">
        <title>Chryseobacterium sp. GMJ5 Genome sequencing and assembly.</title>
        <authorList>
            <person name="Jung Y."/>
        </authorList>
    </citation>
    <scope>NUCLEOTIDE SEQUENCE [LARGE SCALE GENOMIC DNA]</scope>
    <source>
        <strain evidence="4">GMJ5</strain>
    </source>
</reference>
<name>A0ABT2VVK2_9FLAO</name>
<dbReference type="EMBL" id="JAOTEN010000001">
    <property type="protein sequence ID" value="MCU7613911.1"/>
    <property type="molecule type" value="Genomic_DNA"/>
</dbReference>
<dbReference type="InterPro" id="IPR045619">
    <property type="entry name" value="DUF6443"/>
</dbReference>
<sequence>MKKIIIPIGILLTSGSAYAQTTLPSSTENYVYTKVHLTDPSEPVQKQVETVQYFDGLGRPKQVVNVKASPLGKDIVMHMEYDGFGRQVKEYLPVPQSSTLNGAIIPSPLGNSSAVYGSEKIYAEKVLENTPLNRIQQQIQVGTDWANKPVNFSYEANTAQDMVRNYQTTTTWDAANTVFVSSVQTSAYFQAAKLYKNSVTDEDGNTTIEFTNGRGQTVLIRKVISATENADTYYVYNEYNQLSYVIPPLASVSGSTLQAALDDLCYQYRYDSKYRLVEKKLPGKGWESMVYDKADRLVLTQDANMKAQNQWLMTKYDQFGRVAVTGIVSSGGNGAAWQNIVNDLVITESRDAAGFTKNGMNIYYSNTYFTANISTVLSVNYYDTYPAYAFNPTFPATIFGKPILTDNPSSTGKSTKDLPVMTLVKNIEDDNWTKTYSYYDRKGRPIGNYSINHLGGYTRTETELDFAGTPKQTKTYHKRLSTDTEKIITESFEYDAQNRLLVHKHKVDNNAEEILAQNEYNELSQLKTKKVGGTNAATPLQTVDYAYNIRGWMTRINDPSNLNGKLFGYEMKYQNPVNTSLSTGKYNGNIAEIDWKTSVDGVDRRYSYQYDGLNRLKKGLYSEPGTSVPENGFFNEEMSYDLNGNITTLQRKTKGMVGAEQIDNLIYDYFGTNKLKSVTDNSQNYLGYPDISGNTISYDDNGNMKDQLDKGILNIDYNYLNLPDQTTFNSTYIPRSQDINNYVKTRYLYKADGVKLKKVYSFAAARTRLETIKITEYLDGFQYEKSFIGSNVDNSRILKFVPTSEGYYNFENNKYIYNYTDHLGNVRLSYFSNGTSAEVLEENNYYPFGLKHQGYNELNGNSAYKYQYNGKELQETGMYDYGARFYMPDIGRWGVLDPLAEKMRRHSVYNYAFNNPIRFIDPDGRDPIDYVNENGKKIGTDGTTDPGVLMISNKTDLDAIKAAEKNGRHVGIGDLSEFNTNMIVPTDLDLNESLNVIARGKANGGLKEESSIVDQRGIIFRGETGPLPTVGADGMASAPAELPTPLLSSGNSQTSIHLHPAGIFEAKGIPYPFNALVPTVGTDTSAFKQFPTNIIVGPLGKGTNSNITRNLDGTYNDSRSIGAAIYNSNGTFRMQLTVPVIKNILKRNGK</sequence>
<evidence type="ECO:0000256" key="1">
    <source>
        <dbReference type="SAM" id="SignalP"/>
    </source>
</evidence>
<dbReference type="Pfam" id="PF20041">
    <property type="entry name" value="DUF6443"/>
    <property type="match status" value="1"/>
</dbReference>
<dbReference type="RefSeq" id="WP_262989750.1">
    <property type="nucleotide sequence ID" value="NZ_JAOTEN010000001.1"/>
</dbReference>
<proteinExistence type="predicted"/>
<keyword evidence="4" id="KW-1185">Reference proteome</keyword>
<accession>A0ABT2VVK2</accession>
<evidence type="ECO:0000313" key="4">
    <source>
        <dbReference type="Proteomes" id="UP001208114"/>
    </source>
</evidence>
<evidence type="ECO:0000259" key="2">
    <source>
        <dbReference type="Pfam" id="PF20041"/>
    </source>
</evidence>
<keyword evidence="1" id="KW-0732">Signal</keyword>
<feature type="signal peptide" evidence="1">
    <location>
        <begin position="1"/>
        <end position="19"/>
    </location>
</feature>
<protein>
    <submittedName>
        <fullName evidence="3">RHS repeat-associated core domain-containing protein</fullName>
    </submittedName>
</protein>
<feature type="domain" description="DUF6443" evidence="2">
    <location>
        <begin position="38"/>
        <end position="152"/>
    </location>
</feature>